<organism evidence="4 5">
    <name type="scientific">Dictyobacter halimunensis</name>
    <dbReference type="NCBI Taxonomy" id="3026934"/>
    <lineage>
        <taxon>Bacteria</taxon>
        <taxon>Bacillati</taxon>
        <taxon>Chloroflexota</taxon>
        <taxon>Ktedonobacteria</taxon>
        <taxon>Ktedonobacterales</taxon>
        <taxon>Dictyobacteraceae</taxon>
        <taxon>Dictyobacter</taxon>
    </lineage>
</organism>
<dbReference type="Proteomes" id="UP001344906">
    <property type="component" value="Unassembled WGS sequence"/>
</dbReference>
<comment type="similarity">
    <text evidence="1 3">Belongs to the short-chain dehydrogenases/reductases (SDR) family.</text>
</comment>
<evidence type="ECO:0000313" key="4">
    <source>
        <dbReference type="EMBL" id="GLV55740.1"/>
    </source>
</evidence>
<accession>A0ABQ6FPY6</accession>
<evidence type="ECO:0000256" key="3">
    <source>
        <dbReference type="RuleBase" id="RU000363"/>
    </source>
</evidence>
<dbReference type="Pfam" id="PF00106">
    <property type="entry name" value="adh_short"/>
    <property type="match status" value="1"/>
</dbReference>
<dbReference type="InterPro" id="IPR036291">
    <property type="entry name" value="NAD(P)-bd_dom_sf"/>
</dbReference>
<dbReference type="SUPFAM" id="SSF51735">
    <property type="entry name" value="NAD(P)-binding Rossmann-fold domains"/>
    <property type="match status" value="1"/>
</dbReference>
<reference evidence="4 5" key="1">
    <citation type="submission" date="2023-02" db="EMBL/GenBank/DDBJ databases">
        <title>Dictyobacter halimunensis sp. nov., a new member of the class Ktedonobacteria from forest soil in a geothermal area.</title>
        <authorList>
            <person name="Rachmania M.K."/>
            <person name="Ningsih F."/>
            <person name="Sakai Y."/>
            <person name="Yabe S."/>
            <person name="Yokota A."/>
            <person name="Sjamsuridzal W."/>
        </authorList>
    </citation>
    <scope>NUCLEOTIDE SEQUENCE [LARGE SCALE GENOMIC DNA]</scope>
    <source>
        <strain evidence="4 5">S3.2.2.5</strain>
    </source>
</reference>
<evidence type="ECO:0000313" key="5">
    <source>
        <dbReference type="Proteomes" id="UP001344906"/>
    </source>
</evidence>
<dbReference type="InterPro" id="IPR002347">
    <property type="entry name" value="SDR_fam"/>
</dbReference>
<dbReference type="PRINTS" id="PR00080">
    <property type="entry name" value="SDRFAMILY"/>
</dbReference>
<dbReference type="PRINTS" id="PR00081">
    <property type="entry name" value="GDHRDH"/>
</dbReference>
<dbReference type="RefSeq" id="WP_338250354.1">
    <property type="nucleotide sequence ID" value="NZ_BSRI01000001.1"/>
</dbReference>
<dbReference type="InterPro" id="IPR020904">
    <property type="entry name" value="Sc_DH/Rdtase_CS"/>
</dbReference>
<name>A0ABQ6FPY6_9CHLR</name>
<keyword evidence="2" id="KW-0560">Oxidoreductase</keyword>
<dbReference type="EMBL" id="BSRI01000001">
    <property type="protein sequence ID" value="GLV55740.1"/>
    <property type="molecule type" value="Genomic_DNA"/>
</dbReference>
<dbReference type="Gene3D" id="3.40.50.720">
    <property type="entry name" value="NAD(P)-binding Rossmann-like Domain"/>
    <property type="match status" value="1"/>
</dbReference>
<evidence type="ECO:0000256" key="1">
    <source>
        <dbReference type="ARBA" id="ARBA00006484"/>
    </source>
</evidence>
<proteinExistence type="inferred from homology"/>
<dbReference type="PANTHER" id="PTHR48107:SF7">
    <property type="entry name" value="RE15974P"/>
    <property type="match status" value="1"/>
</dbReference>
<protein>
    <submittedName>
        <fullName evidence="4">3-ketoacyl-ACP reductase</fullName>
    </submittedName>
</protein>
<dbReference type="Pfam" id="PF13561">
    <property type="entry name" value="adh_short_C2"/>
    <property type="match status" value="1"/>
</dbReference>
<comment type="caution">
    <text evidence="4">The sequence shown here is derived from an EMBL/GenBank/DDBJ whole genome shotgun (WGS) entry which is preliminary data.</text>
</comment>
<sequence length="291" mass="30901">MIDTGLEGKVALITGGNHGIGAATATALAREGASVLINYLRMPSLGSSTPSDDASSPGLAFYNSRRRQTADEVITAIRDQGGRAEAIEADLSNPATIPWLFEQAESLFGPVDVLVNNADYCQADTFIPGGYPGSADLTPGGYPLSALSADSHDRHFAINSRAIALMMAEFARRRITRDLRDGRIINLSTDAASGFGQNTSYGASKFAMESYTRAAAHELGPYGITVNIVSPGPTQTGWITPAMEQALSEQAPLRRVGQPEDLADVIVFLASQQARWLTGQILYVGGGHRML</sequence>
<dbReference type="PROSITE" id="PS00061">
    <property type="entry name" value="ADH_SHORT"/>
    <property type="match status" value="1"/>
</dbReference>
<gene>
    <name evidence="4" type="ORF">KDH_25840</name>
</gene>
<keyword evidence="5" id="KW-1185">Reference proteome</keyword>
<dbReference type="PANTHER" id="PTHR48107">
    <property type="entry name" value="NADPH-DEPENDENT ALDEHYDE REDUCTASE-LIKE PROTEIN, CHLOROPLASTIC-RELATED"/>
    <property type="match status" value="1"/>
</dbReference>
<evidence type="ECO:0000256" key="2">
    <source>
        <dbReference type="ARBA" id="ARBA00023002"/>
    </source>
</evidence>